<feature type="non-terminal residue" evidence="2">
    <location>
        <position position="1"/>
    </location>
</feature>
<gene>
    <name evidence="2" type="ORF">AFUS01_LOCUS14230</name>
</gene>
<evidence type="ECO:0000313" key="3">
    <source>
        <dbReference type="Proteomes" id="UP000708208"/>
    </source>
</evidence>
<dbReference type="Proteomes" id="UP000708208">
    <property type="component" value="Unassembled WGS sequence"/>
</dbReference>
<name>A0A8J2JRR2_9HEXA</name>
<proteinExistence type="predicted"/>
<accession>A0A8J2JRR2</accession>
<dbReference type="OrthoDB" id="78663at2759"/>
<sequence>QNSLYPTSDGGLGTWSLSTVYVGLIIGSLL</sequence>
<evidence type="ECO:0000256" key="1">
    <source>
        <dbReference type="SAM" id="Phobius"/>
    </source>
</evidence>
<feature type="non-terminal residue" evidence="2">
    <location>
        <position position="30"/>
    </location>
</feature>
<organism evidence="2 3">
    <name type="scientific">Allacma fusca</name>
    <dbReference type="NCBI Taxonomy" id="39272"/>
    <lineage>
        <taxon>Eukaryota</taxon>
        <taxon>Metazoa</taxon>
        <taxon>Ecdysozoa</taxon>
        <taxon>Arthropoda</taxon>
        <taxon>Hexapoda</taxon>
        <taxon>Collembola</taxon>
        <taxon>Symphypleona</taxon>
        <taxon>Sminthuridae</taxon>
        <taxon>Allacma</taxon>
    </lineage>
</organism>
<protein>
    <submittedName>
        <fullName evidence="2">Uncharacterized protein</fullName>
    </submittedName>
</protein>
<comment type="caution">
    <text evidence="2">The sequence shown here is derived from an EMBL/GenBank/DDBJ whole genome shotgun (WGS) entry which is preliminary data.</text>
</comment>
<evidence type="ECO:0000313" key="2">
    <source>
        <dbReference type="EMBL" id="CAG7725264.1"/>
    </source>
</evidence>
<dbReference type="AlphaFoldDB" id="A0A8J2JRR2"/>
<dbReference type="EMBL" id="CAJVCH010119487">
    <property type="protein sequence ID" value="CAG7725264.1"/>
    <property type="molecule type" value="Genomic_DNA"/>
</dbReference>
<keyword evidence="1" id="KW-0812">Transmembrane</keyword>
<keyword evidence="1" id="KW-1133">Transmembrane helix</keyword>
<keyword evidence="3" id="KW-1185">Reference proteome</keyword>
<keyword evidence="1" id="KW-0472">Membrane</keyword>
<reference evidence="2" key="1">
    <citation type="submission" date="2021-06" db="EMBL/GenBank/DDBJ databases">
        <authorList>
            <person name="Hodson N. C."/>
            <person name="Mongue J. A."/>
            <person name="Jaron S. K."/>
        </authorList>
    </citation>
    <scope>NUCLEOTIDE SEQUENCE</scope>
</reference>
<feature type="transmembrane region" description="Helical" evidence="1">
    <location>
        <begin position="12"/>
        <end position="29"/>
    </location>
</feature>